<name>A0AAT9G4M0_9ENTR</name>
<dbReference type="NCBIfam" id="TIGR01174">
    <property type="entry name" value="ftsA"/>
    <property type="match status" value="1"/>
</dbReference>
<dbReference type="FunFam" id="3.30.1490.110:FF:000001">
    <property type="entry name" value="Cell division protein FtsA"/>
    <property type="match status" value="1"/>
</dbReference>
<evidence type="ECO:0000256" key="2">
    <source>
        <dbReference type="ARBA" id="ARBA00022618"/>
    </source>
</evidence>
<comment type="similarity">
    <text evidence="5 6">Belongs to the FtsA/MreB family.</text>
</comment>
<dbReference type="Gene3D" id="3.30.420.40">
    <property type="match status" value="1"/>
</dbReference>
<dbReference type="EMBL" id="AP028961">
    <property type="protein sequence ID" value="BET44640.1"/>
    <property type="molecule type" value="Genomic_DNA"/>
</dbReference>
<organism evidence="8">
    <name type="scientific">Candidatus Aschnera chinzeii</name>
    <dbReference type="NCBI Taxonomy" id="1485666"/>
    <lineage>
        <taxon>Bacteria</taxon>
        <taxon>Pseudomonadati</taxon>
        <taxon>Pseudomonadota</taxon>
        <taxon>Gammaproteobacteria</taxon>
        <taxon>Enterobacterales</taxon>
        <taxon>Enterobacteriaceae</taxon>
        <taxon>Candidatus Aschnera</taxon>
    </lineage>
</organism>
<dbReference type="InterPro" id="IPR003494">
    <property type="entry name" value="SHS2_FtsA"/>
</dbReference>
<dbReference type="PANTHER" id="PTHR32432">
    <property type="entry name" value="CELL DIVISION PROTEIN FTSA-RELATED"/>
    <property type="match status" value="1"/>
</dbReference>
<proteinExistence type="inferred from homology"/>
<dbReference type="PIRSF" id="PIRSF003101">
    <property type="entry name" value="FtsA"/>
    <property type="match status" value="1"/>
</dbReference>
<dbReference type="GO" id="GO:0032153">
    <property type="term" value="C:cell division site"/>
    <property type="evidence" value="ECO:0007669"/>
    <property type="project" value="UniProtKB-UniRule"/>
</dbReference>
<keyword evidence="1 5" id="KW-1003">Cell membrane</keyword>
<gene>
    <name evidence="5 8" type="primary">ftsA</name>
    <name evidence="8" type="ORF">ACHINZ_3120</name>
</gene>
<dbReference type="InterPro" id="IPR020823">
    <property type="entry name" value="Cell_div_FtsA"/>
</dbReference>
<evidence type="ECO:0000256" key="5">
    <source>
        <dbReference type="HAMAP-Rule" id="MF_02033"/>
    </source>
</evidence>
<dbReference type="InterPro" id="IPR050696">
    <property type="entry name" value="FtsA/MreB"/>
</dbReference>
<evidence type="ECO:0000256" key="3">
    <source>
        <dbReference type="ARBA" id="ARBA00023136"/>
    </source>
</evidence>
<dbReference type="GO" id="GO:0043093">
    <property type="term" value="P:FtsZ-dependent cytokinesis"/>
    <property type="evidence" value="ECO:0007669"/>
    <property type="project" value="UniProtKB-UniRule"/>
</dbReference>
<dbReference type="NCBIfam" id="NF007009">
    <property type="entry name" value="PRK09472.1"/>
    <property type="match status" value="1"/>
</dbReference>
<comment type="function">
    <text evidence="5 6">Cell division protein that is involved in the assembly of the Z ring. May serve as a membrane anchor for the Z ring.</text>
</comment>
<keyword evidence="4 5" id="KW-0131">Cell cycle</keyword>
<dbReference type="CDD" id="cd24048">
    <property type="entry name" value="ASKHA_NBD_FtsA"/>
    <property type="match status" value="1"/>
</dbReference>
<comment type="subcellular location">
    <subcellularLocation>
        <location evidence="5">Cell membrane</location>
        <topology evidence="5">Peripheral membrane protein</topology>
        <orientation evidence="5">Cytoplasmic side</orientation>
    </subcellularLocation>
    <text evidence="5">Localizes to the Z ring in an FtsZ-dependent manner. Targeted to the membrane through a conserved C-terminal amphipathic helix.</text>
</comment>
<reference evidence="8" key="1">
    <citation type="journal article" date="2023" name="Front. Microbiol.">
        <title>Genome analysis of Candidatus Aschnera chinzeii, the bacterial endosymbiont of the blood-sucking bat fly Penicillidia jenynsii (Insecta: Diptera: Nycteribiidae).</title>
        <authorList>
            <person name="Koga R."/>
            <person name="Moriyama M."/>
            <person name="Nozaki T."/>
            <person name="Fukatsu T."/>
        </authorList>
    </citation>
    <scope>NUCLEOTIDE SEQUENCE</scope>
    <source>
        <strain evidence="8">Kw-01</strain>
    </source>
</reference>
<comment type="subunit">
    <text evidence="5">Self-interacts. Interacts with FtsZ.</text>
</comment>
<evidence type="ECO:0000256" key="4">
    <source>
        <dbReference type="ARBA" id="ARBA00023306"/>
    </source>
</evidence>
<sequence length="419" mass="46730">MIIKTTNRKLLVGLEIGTSKISVIVGEILPDEMVNIIGIGNYPSHGMNQGEIHDLSSVVKSIKRSIDQSELMADCHISSVYLAISGKHINYQNEIGMVPISEDEVTQEDINNVVHTAKSVKIPDEHRVLHVIPQEYTIDNKDGIKNPIGLSGVRIKAKVHLITCHNDMAKNIIKAVEKCDLKIDQLIFSGLASSYSVLSEDERELGVCLVDIGGGTMDIMIYINGALHHIKVIPYAGNIVTRDIAYAFGISLIDAETLKIQHGYLSNNTSNNNDNIYTKIFNNYSSKHLPQHTLLEVIEPRYIELLNLVNNEIIQLQQQLQQQNIQLQLTAGIVLTGGGSQINGLIECAEKIFNTQVRIGKPLNITGLTEYVQNSSYSTVTGLLHYHKHTYSINNSGQNKNTFVKNWFHKIGNWLKKEF</sequence>
<dbReference type="SUPFAM" id="SSF53067">
    <property type="entry name" value="Actin-like ATPase domain"/>
    <property type="match status" value="2"/>
</dbReference>
<accession>A0AAT9G4M0</accession>
<feature type="domain" description="SHS2" evidence="7">
    <location>
        <begin position="11"/>
        <end position="197"/>
    </location>
</feature>
<dbReference type="InterPro" id="IPR043129">
    <property type="entry name" value="ATPase_NBD"/>
</dbReference>
<evidence type="ECO:0000256" key="1">
    <source>
        <dbReference type="ARBA" id="ARBA00022475"/>
    </source>
</evidence>
<dbReference type="Pfam" id="PF02491">
    <property type="entry name" value="SHS2_FTSA"/>
    <property type="match status" value="1"/>
</dbReference>
<dbReference type="SMART" id="SM00842">
    <property type="entry name" value="FtsA"/>
    <property type="match status" value="1"/>
</dbReference>
<dbReference type="PANTHER" id="PTHR32432:SF4">
    <property type="entry name" value="CELL DIVISION PROTEIN FTSA"/>
    <property type="match status" value="1"/>
</dbReference>
<dbReference type="AlphaFoldDB" id="A0AAT9G4M0"/>
<dbReference type="Pfam" id="PF14450">
    <property type="entry name" value="FtsA"/>
    <property type="match status" value="1"/>
</dbReference>
<dbReference type="HAMAP" id="MF_02033">
    <property type="entry name" value="FtsA"/>
    <property type="match status" value="1"/>
</dbReference>
<evidence type="ECO:0000313" key="8">
    <source>
        <dbReference type="EMBL" id="BET44640.1"/>
    </source>
</evidence>
<evidence type="ECO:0000256" key="6">
    <source>
        <dbReference type="PIRNR" id="PIRNR003101"/>
    </source>
</evidence>
<keyword evidence="3 5" id="KW-0472">Membrane</keyword>
<reference evidence="8" key="2">
    <citation type="submission" date="2023-10" db="EMBL/GenBank/DDBJ databases">
        <authorList>
            <person name="Koga R."/>
            <person name="Fukatsu T."/>
        </authorList>
    </citation>
    <scope>NUCLEOTIDE SEQUENCE</scope>
    <source>
        <strain evidence="8">Kw-01</strain>
    </source>
</reference>
<protein>
    <recommendedName>
        <fullName evidence="5 6">Cell division protein FtsA</fullName>
    </recommendedName>
</protein>
<dbReference type="GO" id="GO:0009898">
    <property type="term" value="C:cytoplasmic side of plasma membrane"/>
    <property type="evidence" value="ECO:0007669"/>
    <property type="project" value="UniProtKB-UniRule"/>
</dbReference>
<keyword evidence="2 5" id="KW-0132">Cell division</keyword>
<dbReference type="Gene3D" id="3.30.1490.110">
    <property type="match status" value="1"/>
</dbReference>
<evidence type="ECO:0000259" key="7">
    <source>
        <dbReference type="SMART" id="SM00842"/>
    </source>
</evidence>